<comment type="caution">
    <text evidence="3">The sequence shown here is derived from an EMBL/GenBank/DDBJ whole genome shotgun (WGS) entry which is preliminary data.</text>
</comment>
<keyword evidence="4" id="KW-1185">Reference proteome</keyword>
<dbReference type="EMBL" id="BDRX01000025">
    <property type="protein sequence ID" value="GBF91546.1"/>
    <property type="molecule type" value="Genomic_DNA"/>
</dbReference>
<evidence type="ECO:0000256" key="2">
    <source>
        <dbReference type="SAM" id="Phobius"/>
    </source>
</evidence>
<feature type="transmembrane region" description="Helical" evidence="2">
    <location>
        <begin position="87"/>
        <end position="105"/>
    </location>
</feature>
<dbReference type="Pfam" id="PF11460">
    <property type="entry name" value="DUF3007"/>
    <property type="match status" value="1"/>
</dbReference>
<dbReference type="AlphaFoldDB" id="A0A2V0NV85"/>
<gene>
    <name evidence="3" type="ORF">Rsub_04286</name>
</gene>
<reference evidence="3 4" key="1">
    <citation type="journal article" date="2018" name="Sci. Rep.">
        <title>Raphidocelis subcapitata (=Pseudokirchneriella subcapitata) provides an insight into genome evolution and environmental adaptations in the Sphaeropleales.</title>
        <authorList>
            <person name="Suzuki S."/>
            <person name="Yamaguchi H."/>
            <person name="Nakajima N."/>
            <person name="Kawachi M."/>
        </authorList>
    </citation>
    <scope>NUCLEOTIDE SEQUENCE [LARGE SCALE GENOMIC DNA]</scope>
    <source>
        <strain evidence="3 4">NIES-35</strain>
    </source>
</reference>
<dbReference type="STRING" id="307507.A0A2V0NV85"/>
<name>A0A2V0NV85_9CHLO</name>
<feature type="compositionally biased region" description="Low complexity" evidence="1">
    <location>
        <begin position="1"/>
        <end position="13"/>
    </location>
</feature>
<feature type="region of interest" description="Disordered" evidence="1">
    <location>
        <begin position="1"/>
        <end position="21"/>
    </location>
</feature>
<dbReference type="FunCoup" id="A0A2V0NV85">
    <property type="interactions" value="387"/>
</dbReference>
<dbReference type="PANTHER" id="PTHR35734:SF1">
    <property type="entry name" value="OS01G0805200 PROTEIN"/>
    <property type="match status" value="1"/>
</dbReference>
<feature type="transmembrane region" description="Helical" evidence="2">
    <location>
        <begin position="117"/>
        <end position="137"/>
    </location>
</feature>
<accession>A0A2V0NV85</accession>
<keyword evidence="2" id="KW-0812">Transmembrane</keyword>
<proteinExistence type="predicted"/>
<sequence length="196" mass="21013">MAAQLALRGQAAGVRCSGAPPAARRCAGLTLLRAAPRAPLRVRASAGPGPQQPPPAAAPPAPQQQQQPPGERKVVYNTEFGYSRKDIFLIGGGLIGLGYAMYYGLQATGMEPGIAGNWVQAIIFLGICVGWVSTYLYRVATKQMTYVKQLEMYEEAVIRKRMEEMTEAEVAALLDDVEAERARREARKPAAGPGGN</sequence>
<keyword evidence="2" id="KW-0472">Membrane</keyword>
<feature type="region of interest" description="Disordered" evidence="1">
    <location>
        <begin position="42"/>
        <end position="70"/>
    </location>
</feature>
<dbReference type="Proteomes" id="UP000247498">
    <property type="component" value="Unassembled WGS sequence"/>
</dbReference>
<keyword evidence="2" id="KW-1133">Transmembrane helix</keyword>
<evidence type="ECO:0000256" key="1">
    <source>
        <dbReference type="SAM" id="MobiDB-lite"/>
    </source>
</evidence>
<dbReference type="PANTHER" id="PTHR35734">
    <property type="entry name" value="OS01G0805200 PROTEIN"/>
    <property type="match status" value="1"/>
</dbReference>
<feature type="compositionally biased region" description="Pro residues" evidence="1">
    <location>
        <begin position="50"/>
        <end position="62"/>
    </location>
</feature>
<dbReference type="InterPro" id="IPR021562">
    <property type="entry name" value="DUF3007"/>
</dbReference>
<evidence type="ECO:0000313" key="3">
    <source>
        <dbReference type="EMBL" id="GBF91546.1"/>
    </source>
</evidence>
<evidence type="ECO:0000313" key="4">
    <source>
        <dbReference type="Proteomes" id="UP000247498"/>
    </source>
</evidence>
<dbReference type="InParanoid" id="A0A2V0NV85"/>
<protein>
    <submittedName>
        <fullName evidence="3">Uncharacterized protein</fullName>
    </submittedName>
</protein>
<dbReference type="OrthoDB" id="5023at2759"/>
<organism evidence="3 4">
    <name type="scientific">Raphidocelis subcapitata</name>
    <dbReference type="NCBI Taxonomy" id="307507"/>
    <lineage>
        <taxon>Eukaryota</taxon>
        <taxon>Viridiplantae</taxon>
        <taxon>Chlorophyta</taxon>
        <taxon>core chlorophytes</taxon>
        <taxon>Chlorophyceae</taxon>
        <taxon>CS clade</taxon>
        <taxon>Sphaeropleales</taxon>
        <taxon>Selenastraceae</taxon>
        <taxon>Raphidocelis</taxon>
    </lineage>
</organism>